<dbReference type="OrthoDB" id="8970543at2"/>
<proteinExistence type="inferred from homology"/>
<evidence type="ECO:0000256" key="1">
    <source>
        <dbReference type="ARBA" id="ARBA00006987"/>
    </source>
</evidence>
<dbReference type="Pfam" id="PF03401">
    <property type="entry name" value="TctC"/>
    <property type="match status" value="1"/>
</dbReference>
<dbReference type="CDD" id="cd07012">
    <property type="entry name" value="PBP2_Bug_TTT"/>
    <property type="match status" value="1"/>
</dbReference>
<keyword evidence="3" id="KW-1185">Reference proteome</keyword>
<dbReference type="RefSeq" id="WP_131979407.1">
    <property type="nucleotide sequence ID" value="NZ_SLYB01000041.1"/>
</dbReference>
<dbReference type="SUPFAM" id="SSF53850">
    <property type="entry name" value="Periplasmic binding protein-like II"/>
    <property type="match status" value="1"/>
</dbReference>
<dbReference type="Gene3D" id="3.40.190.10">
    <property type="entry name" value="Periplasmic binding protein-like II"/>
    <property type="match status" value="1"/>
</dbReference>
<dbReference type="InterPro" id="IPR042100">
    <property type="entry name" value="Bug_dom1"/>
</dbReference>
<protein>
    <submittedName>
        <fullName evidence="2">Tripartite-type tricarboxylate transporter receptor subunit TctC</fullName>
    </submittedName>
</protein>
<evidence type="ECO:0000313" key="2">
    <source>
        <dbReference type="EMBL" id="TCP90119.1"/>
    </source>
</evidence>
<evidence type="ECO:0000313" key="3">
    <source>
        <dbReference type="Proteomes" id="UP000295763"/>
    </source>
</evidence>
<comment type="caution">
    <text evidence="2">The sequence shown here is derived from an EMBL/GenBank/DDBJ whole genome shotgun (WGS) entry which is preliminary data.</text>
</comment>
<dbReference type="InterPro" id="IPR005064">
    <property type="entry name" value="BUG"/>
</dbReference>
<comment type="similarity">
    <text evidence="1">Belongs to the UPF0065 (bug) family.</text>
</comment>
<gene>
    <name evidence="2" type="ORF">EDC44_1413</name>
</gene>
<name>A0A4R2SJU9_9PAST</name>
<dbReference type="EMBL" id="SLYB01000041">
    <property type="protein sequence ID" value="TCP90119.1"/>
    <property type="molecule type" value="Genomic_DNA"/>
</dbReference>
<accession>A0A4R2SJU9</accession>
<dbReference type="Proteomes" id="UP000295763">
    <property type="component" value="Unassembled WGS sequence"/>
</dbReference>
<dbReference type="Gene3D" id="3.40.190.150">
    <property type="entry name" value="Bordetella uptake gene, domain 1"/>
    <property type="match status" value="1"/>
</dbReference>
<dbReference type="PROSITE" id="PS51257">
    <property type="entry name" value="PROKAR_LIPOPROTEIN"/>
    <property type="match status" value="1"/>
</dbReference>
<reference evidence="2 3" key="1">
    <citation type="submission" date="2019-03" db="EMBL/GenBank/DDBJ databases">
        <title>Genomic Encyclopedia of Type Strains, Phase IV (KMG-IV): sequencing the most valuable type-strain genomes for metagenomic binning, comparative biology and taxonomic classification.</title>
        <authorList>
            <person name="Goeker M."/>
        </authorList>
    </citation>
    <scope>NUCLEOTIDE SEQUENCE [LARGE SCALE GENOMIC DNA]</scope>
    <source>
        <strain evidence="2 3">DSM 28404</strain>
    </source>
</reference>
<dbReference type="PANTHER" id="PTHR42928">
    <property type="entry name" value="TRICARBOXYLATE-BINDING PROTEIN"/>
    <property type="match status" value="1"/>
</dbReference>
<sequence length="329" mass="35751">MKKYLSYVAAAVLSLGIMGCNDKSDDKSAVKNATENGYPNQTITIIVPFNAGGDTDFHARNLASYLEKELGAKIIVNNVSGANGNAGMRQVARAKPDGYTALFFHESMLTNKVVGISTQAHEALAPVAATIVDDSYVIAVNAKSGMKNLNDLIAKAKENPGNLLYASSVGGYSYYLGRILEQTANIDFNIVDAGGGTDRNAALLAGKIDINVNPYGVMKSYFDSKDFVPLAVINKQRNKLFSDVPTADEQGVNWEAERYYFLSFPKGTDAAIVEKMANAMKTVTENPEFRKKTEEAYSVSPTFVGTQDLIQHLDKSLVEFEKNKDLVNN</sequence>
<organism evidence="2 3">
    <name type="scientific">Cricetibacter osteomyelitidis</name>
    <dbReference type="NCBI Taxonomy" id="1521931"/>
    <lineage>
        <taxon>Bacteria</taxon>
        <taxon>Pseudomonadati</taxon>
        <taxon>Pseudomonadota</taxon>
        <taxon>Gammaproteobacteria</taxon>
        <taxon>Pasteurellales</taxon>
        <taxon>Pasteurellaceae</taxon>
        <taxon>Cricetibacter</taxon>
    </lineage>
</organism>
<dbReference type="PIRSF" id="PIRSF017082">
    <property type="entry name" value="YflP"/>
    <property type="match status" value="1"/>
</dbReference>
<keyword evidence="2" id="KW-0675">Receptor</keyword>
<dbReference type="AlphaFoldDB" id="A0A4R2SJU9"/>
<dbReference type="PANTHER" id="PTHR42928:SF5">
    <property type="entry name" value="BLR1237 PROTEIN"/>
    <property type="match status" value="1"/>
</dbReference>